<dbReference type="Pfam" id="PF08491">
    <property type="entry name" value="SE"/>
    <property type="match status" value="1"/>
</dbReference>
<keyword evidence="5" id="KW-0472">Membrane</keyword>
<comment type="similarity">
    <text evidence="4">Belongs to the enoyl-CoA hydratase/isomerase family.</text>
</comment>
<evidence type="ECO:0000256" key="4">
    <source>
        <dbReference type="RuleBase" id="RU369070"/>
    </source>
</evidence>
<dbReference type="EMBL" id="PKPP01000072">
    <property type="protein sequence ID" value="PWA98326.1"/>
    <property type="molecule type" value="Genomic_DNA"/>
</dbReference>
<keyword evidence="9" id="KW-1185">Reference proteome</keyword>
<evidence type="ECO:0000259" key="6">
    <source>
        <dbReference type="Pfam" id="PF08491"/>
    </source>
</evidence>
<gene>
    <name evidence="8" type="ORF">CTI12_AA020160</name>
</gene>
<dbReference type="GO" id="GO:0016020">
    <property type="term" value="C:membrane"/>
    <property type="evidence" value="ECO:0007669"/>
    <property type="project" value="InterPro"/>
</dbReference>
<keyword evidence="5" id="KW-1133">Transmembrane helix</keyword>
<evidence type="ECO:0000256" key="1">
    <source>
        <dbReference type="ARBA" id="ARBA00001709"/>
    </source>
</evidence>
<keyword evidence="5" id="KW-0812">Transmembrane</keyword>
<feature type="domain" description="Enoyl-CoA hydratase/isomerase" evidence="7">
    <location>
        <begin position="56"/>
        <end position="97"/>
    </location>
</feature>
<evidence type="ECO:0000256" key="3">
    <source>
        <dbReference type="ARBA" id="ARBA00022801"/>
    </source>
</evidence>
<dbReference type="PANTHER" id="PTHR43176">
    <property type="entry name" value="3-HYDROXYISOBUTYRYL-COA HYDROLASE-RELATED"/>
    <property type="match status" value="1"/>
</dbReference>
<comment type="function">
    <text evidence="4">Hydrolyzes 3-hydroxyisobutyryl-CoA (HIBYL-CoA), a saline catabolite. Has high activity toward isobutyryl-CoA. Could be an isobutyryl-CoA dehydrogenase that functions in valine catabolism.</text>
</comment>
<dbReference type="Proteomes" id="UP000245207">
    <property type="component" value="Unassembled WGS sequence"/>
</dbReference>
<dbReference type="GO" id="GO:0004506">
    <property type="term" value="F:squalene monooxygenase activity"/>
    <property type="evidence" value="ECO:0007669"/>
    <property type="project" value="InterPro"/>
</dbReference>
<evidence type="ECO:0000256" key="2">
    <source>
        <dbReference type="ARBA" id="ARBA00011915"/>
    </source>
</evidence>
<dbReference type="Gene3D" id="3.30.300.220">
    <property type="match status" value="1"/>
</dbReference>
<dbReference type="SUPFAM" id="SSF52096">
    <property type="entry name" value="ClpP/crotonase"/>
    <property type="match status" value="1"/>
</dbReference>
<accession>A0A2U1QJZ2</accession>
<evidence type="ECO:0000313" key="9">
    <source>
        <dbReference type="Proteomes" id="UP000245207"/>
    </source>
</evidence>
<dbReference type="EC" id="3.1.2.4" evidence="2 4"/>
<dbReference type="OrthoDB" id="1737613at2759"/>
<dbReference type="GO" id="GO:0006574">
    <property type="term" value="P:L-valine catabolic process"/>
    <property type="evidence" value="ECO:0007669"/>
    <property type="project" value="UniProtKB-UniRule"/>
</dbReference>
<evidence type="ECO:0000256" key="5">
    <source>
        <dbReference type="SAM" id="Phobius"/>
    </source>
</evidence>
<sequence>MLVLYADLIPNSGEEGLRNLAPIRSPATVEGRQALRSEGTINGRLQKVLVKESSNVRTIILNRPTQLNVLSLETVTQLLELFRAHEDDPSVKMIILKIIPADSLYAEVPLAAVISSAINSNGMFSASPNQARTKLRQACFDYLSLGGMFSSGQLRHYMVKPLPSSLVLHFFSLPFLVWSIVTSISYTKRTCQVQD</sequence>
<dbReference type="InterPro" id="IPR013698">
    <property type="entry name" value="Squalene_epoxidase"/>
</dbReference>
<comment type="caution">
    <text evidence="8">The sequence shown here is derived from an EMBL/GenBank/DDBJ whole genome shotgun (WGS) entry which is preliminary data.</text>
</comment>
<protein>
    <recommendedName>
        <fullName evidence="2 4">3-hydroxyisobutyryl-CoA hydrolase</fullName>
        <shortName evidence="4">HIB-CoA hydrolase</shortName>
        <shortName evidence="4">HIBYL-CoA-H</shortName>
        <ecNumber evidence="2 4">3.1.2.4</ecNumber>
    </recommendedName>
    <alternativeName>
        <fullName evidence="4">3-hydroxyisobutyryl-coenzyme A hydrolase</fullName>
    </alternativeName>
</protein>
<dbReference type="Pfam" id="PF16113">
    <property type="entry name" value="ECH_2"/>
    <property type="match status" value="1"/>
</dbReference>
<proteinExistence type="inferred from homology"/>
<dbReference type="InterPro" id="IPR032259">
    <property type="entry name" value="HIBYL-CoA-H"/>
</dbReference>
<feature type="transmembrane region" description="Helical" evidence="5">
    <location>
        <begin position="166"/>
        <end position="186"/>
    </location>
</feature>
<dbReference type="UniPathway" id="UPA00767">
    <property type="reaction ID" value="UER00752"/>
</dbReference>
<dbReference type="GO" id="GO:0050660">
    <property type="term" value="F:flavin adenine dinucleotide binding"/>
    <property type="evidence" value="ECO:0007669"/>
    <property type="project" value="InterPro"/>
</dbReference>
<dbReference type="InterPro" id="IPR045004">
    <property type="entry name" value="ECH_dom"/>
</dbReference>
<keyword evidence="3 4" id="KW-0378">Hydrolase</keyword>
<dbReference type="PANTHER" id="PTHR43176:SF3">
    <property type="entry name" value="3-HYDROXYISOBUTYRYL-COA HYDROLASE, MITOCHONDRIAL"/>
    <property type="match status" value="1"/>
</dbReference>
<organism evidence="8 9">
    <name type="scientific">Artemisia annua</name>
    <name type="common">Sweet wormwood</name>
    <dbReference type="NCBI Taxonomy" id="35608"/>
    <lineage>
        <taxon>Eukaryota</taxon>
        <taxon>Viridiplantae</taxon>
        <taxon>Streptophyta</taxon>
        <taxon>Embryophyta</taxon>
        <taxon>Tracheophyta</taxon>
        <taxon>Spermatophyta</taxon>
        <taxon>Magnoliopsida</taxon>
        <taxon>eudicotyledons</taxon>
        <taxon>Gunneridae</taxon>
        <taxon>Pentapetalae</taxon>
        <taxon>asterids</taxon>
        <taxon>campanulids</taxon>
        <taxon>Asterales</taxon>
        <taxon>Asteraceae</taxon>
        <taxon>Asteroideae</taxon>
        <taxon>Anthemideae</taxon>
        <taxon>Artemisiinae</taxon>
        <taxon>Artemisia</taxon>
    </lineage>
</organism>
<dbReference type="GO" id="GO:0003860">
    <property type="term" value="F:3-hydroxyisobutyryl-CoA hydrolase activity"/>
    <property type="evidence" value="ECO:0007669"/>
    <property type="project" value="UniProtKB-UniRule"/>
</dbReference>
<reference evidence="8 9" key="1">
    <citation type="journal article" date="2018" name="Mol. Plant">
        <title>The genome of Artemisia annua provides insight into the evolution of Asteraceae family and artemisinin biosynthesis.</title>
        <authorList>
            <person name="Shen Q."/>
            <person name="Zhang L."/>
            <person name="Liao Z."/>
            <person name="Wang S."/>
            <person name="Yan T."/>
            <person name="Shi P."/>
            <person name="Liu M."/>
            <person name="Fu X."/>
            <person name="Pan Q."/>
            <person name="Wang Y."/>
            <person name="Lv Z."/>
            <person name="Lu X."/>
            <person name="Zhang F."/>
            <person name="Jiang W."/>
            <person name="Ma Y."/>
            <person name="Chen M."/>
            <person name="Hao X."/>
            <person name="Li L."/>
            <person name="Tang Y."/>
            <person name="Lv G."/>
            <person name="Zhou Y."/>
            <person name="Sun X."/>
            <person name="Brodelius P.E."/>
            <person name="Rose J.K.C."/>
            <person name="Tang K."/>
        </authorList>
    </citation>
    <scope>NUCLEOTIDE SEQUENCE [LARGE SCALE GENOMIC DNA]</scope>
    <source>
        <strain evidence="9">cv. Huhao1</strain>
        <tissue evidence="8">Leaf</tissue>
    </source>
</reference>
<dbReference type="AlphaFoldDB" id="A0A2U1QJZ2"/>
<comment type="catalytic activity">
    <reaction evidence="1 4">
        <text>3-hydroxy-2-methylpropanoyl-CoA + H2O = 3-hydroxy-2-methylpropanoate + CoA + H(+)</text>
        <dbReference type="Rhea" id="RHEA:20888"/>
        <dbReference type="ChEBI" id="CHEBI:11805"/>
        <dbReference type="ChEBI" id="CHEBI:15377"/>
        <dbReference type="ChEBI" id="CHEBI:15378"/>
        <dbReference type="ChEBI" id="CHEBI:57287"/>
        <dbReference type="ChEBI" id="CHEBI:57340"/>
        <dbReference type="EC" id="3.1.2.4"/>
    </reaction>
</comment>
<evidence type="ECO:0000313" key="8">
    <source>
        <dbReference type="EMBL" id="PWA98326.1"/>
    </source>
</evidence>
<feature type="domain" description="Squalene epoxidase" evidence="6">
    <location>
        <begin position="122"/>
        <end position="175"/>
    </location>
</feature>
<name>A0A2U1QJZ2_ARTAN</name>
<comment type="pathway">
    <text evidence="4">Amino-acid degradation; L-valine degradation.</text>
</comment>
<evidence type="ECO:0000259" key="7">
    <source>
        <dbReference type="Pfam" id="PF16113"/>
    </source>
</evidence>
<dbReference type="InterPro" id="IPR029045">
    <property type="entry name" value="ClpP/crotonase-like_dom_sf"/>
</dbReference>
<dbReference type="STRING" id="35608.A0A2U1QJZ2"/>